<dbReference type="EMBL" id="JAHQIW010006585">
    <property type="protein sequence ID" value="KAJ1369512.1"/>
    <property type="molecule type" value="Genomic_DNA"/>
</dbReference>
<keyword evidence="2" id="KW-1185">Reference proteome</keyword>
<organism evidence="1 2">
    <name type="scientific">Parelaphostrongylus tenuis</name>
    <name type="common">Meningeal worm</name>
    <dbReference type="NCBI Taxonomy" id="148309"/>
    <lineage>
        <taxon>Eukaryota</taxon>
        <taxon>Metazoa</taxon>
        <taxon>Ecdysozoa</taxon>
        <taxon>Nematoda</taxon>
        <taxon>Chromadorea</taxon>
        <taxon>Rhabditida</taxon>
        <taxon>Rhabditina</taxon>
        <taxon>Rhabditomorpha</taxon>
        <taxon>Strongyloidea</taxon>
        <taxon>Metastrongylidae</taxon>
        <taxon>Parelaphostrongylus</taxon>
    </lineage>
</organism>
<dbReference type="Proteomes" id="UP001196413">
    <property type="component" value="Unassembled WGS sequence"/>
</dbReference>
<evidence type="ECO:0000313" key="1">
    <source>
        <dbReference type="EMBL" id="KAJ1369512.1"/>
    </source>
</evidence>
<reference evidence="1" key="1">
    <citation type="submission" date="2021-06" db="EMBL/GenBank/DDBJ databases">
        <title>Parelaphostrongylus tenuis whole genome reference sequence.</title>
        <authorList>
            <person name="Garwood T.J."/>
            <person name="Larsen P.A."/>
            <person name="Fountain-Jones N.M."/>
            <person name="Garbe J.R."/>
            <person name="Macchietto M.G."/>
            <person name="Kania S.A."/>
            <person name="Gerhold R.W."/>
            <person name="Richards J.E."/>
            <person name="Wolf T.M."/>
        </authorList>
    </citation>
    <scope>NUCLEOTIDE SEQUENCE</scope>
    <source>
        <strain evidence="1">MNPRO001-30</strain>
        <tissue evidence="1">Meninges</tissue>
    </source>
</reference>
<proteinExistence type="predicted"/>
<protein>
    <submittedName>
        <fullName evidence="1">Uncharacterized protein</fullName>
    </submittedName>
</protein>
<name>A0AAD5R4X0_PARTN</name>
<comment type="caution">
    <text evidence="1">The sequence shown here is derived from an EMBL/GenBank/DDBJ whole genome shotgun (WGS) entry which is preliminary data.</text>
</comment>
<gene>
    <name evidence="1" type="ORF">KIN20_030990</name>
</gene>
<evidence type="ECO:0000313" key="2">
    <source>
        <dbReference type="Proteomes" id="UP001196413"/>
    </source>
</evidence>
<accession>A0AAD5R4X0</accession>
<sequence length="113" mass="12377">MPSNRSFTVSNFQFTCRFLVAYTGAGSIPTEVPGIATSKDAARAFLERLVMQSVFDVLEQQGRSALLSDTVISTILAQLRVQINYDPLECKSATDVKDVATRNDDLPAMILCD</sequence>
<dbReference type="AlphaFoldDB" id="A0AAD5R4X0"/>